<protein>
    <submittedName>
        <fullName evidence="1">Uncharacterized protein</fullName>
    </submittedName>
</protein>
<gene>
    <name evidence="1" type="ORF">ARMSODRAFT_978247</name>
</gene>
<reference evidence="2" key="1">
    <citation type="journal article" date="2017" name="Nat. Ecol. Evol.">
        <title>Genome expansion and lineage-specific genetic innovations in the forest pathogenic fungi Armillaria.</title>
        <authorList>
            <person name="Sipos G."/>
            <person name="Prasanna A.N."/>
            <person name="Walter M.C."/>
            <person name="O'Connor E."/>
            <person name="Balint B."/>
            <person name="Krizsan K."/>
            <person name="Kiss B."/>
            <person name="Hess J."/>
            <person name="Varga T."/>
            <person name="Slot J."/>
            <person name="Riley R."/>
            <person name="Boka B."/>
            <person name="Rigling D."/>
            <person name="Barry K."/>
            <person name="Lee J."/>
            <person name="Mihaltcheva S."/>
            <person name="LaButti K."/>
            <person name="Lipzen A."/>
            <person name="Waldron R."/>
            <person name="Moloney N.M."/>
            <person name="Sperisen C."/>
            <person name="Kredics L."/>
            <person name="Vagvoelgyi C."/>
            <person name="Patrignani A."/>
            <person name="Fitzpatrick D."/>
            <person name="Nagy I."/>
            <person name="Doyle S."/>
            <person name="Anderson J.B."/>
            <person name="Grigoriev I.V."/>
            <person name="Gueldener U."/>
            <person name="Muensterkoetter M."/>
            <person name="Nagy L.G."/>
        </authorList>
    </citation>
    <scope>NUCLEOTIDE SEQUENCE [LARGE SCALE GENOMIC DNA]</scope>
    <source>
        <strain evidence="2">28-4</strain>
    </source>
</reference>
<dbReference type="Proteomes" id="UP000218334">
    <property type="component" value="Unassembled WGS sequence"/>
</dbReference>
<keyword evidence="2" id="KW-1185">Reference proteome</keyword>
<organism evidence="1 2">
    <name type="scientific">Armillaria solidipes</name>
    <dbReference type="NCBI Taxonomy" id="1076256"/>
    <lineage>
        <taxon>Eukaryota</taxon>
        <taxon>Fungi</taxon>
        <taxon>Dikarya</taxon>
        <taxon>Basidiomycota</taxon>
        <taxon>Agaricomycotina</taxon>
        <taxon>Agaricomycetes</taxon>
        <taxon>Agaricomycetidae</taxon>
        <taxon>Agaricales</taxon>
        <taxon>Marasmiineae</taxon>
        <taxon>Physalacriaceae</taxon>
        <taxon>Armillaria</taxon>
    </lineage>
</organism>
<dbReference type="EMBL" id="KZ293445">
    <property type="protein sequence ID" value="PBK65439.1"/>
    <property type="molecule type" value="Genomic_DNA"/>
</dbReference>
<proteinExistence type="predicted"/>
<evidence type="ECO:0000313" key="2">
    <source>
        <dbReference type="Proteomes" id="UP000218334"/>
    </source>
</evidence>
<name>A0A2H3B3F1_9AGAR</name>
<accession>A0A2H3B3F1</accession>
<evidence type="ECO:0000313" key="1">
    <source>
        <dbReference type="EMBL" id="PBK65439.1"/>
    </source>
</evidence>
<dbReference type="STRING" id="1076256.A0A2H3B3F1"/>
<sequence>MSSNYPPPGSPLPGDETLLVSESSGTVMDEIWEEYQNPSTSDQQTGDTVHNRSTKYRVQYYGEYELQATDVIAQEYECFTNRPSFTLQPQLLEAIQNTVNELQAALTVASTLIPLRSTWYRVDPNDTFMDLLKGTNNVKLLNAAWRGLVGRLKRGHRFLEKYTMEYECR</sequence>
<dbReference type="AlphaFoldDB" id="A0A2H3B3F1"/>